<evidence type="ECO:0000313" key="3">
    <source>
        <dbReference type="Proteomes" id="UP001597260"/>
    </source>
</evidence>
<organism evidence="2 3">
    <name type="scientific">Micromonospora sonneratiae</name>
    <dbReference type="NCBI Taxonomy" id="1184706"/>
    <lineage>
        <taxon>Bacteria</taxon>
        <taxon>Bacillati</taxon>
        <taxon>Actinomycetota</taxon>
        <taxon>Actinomycetes</taxon>
        <taxon>Micromonosporales</taxon>
        <taxon>Micromonosporaceae</taxon>
        <taxon>Micromonospora</taxon>
    </lineage>
</organism>
<evidence type="ECO:0000256" key="1">
    <source>
        <dbReference type="SAM" id="Phobius"/>
    </source>
</evidence>
<protein>
    <submittedName>
        <fullName evidence="2">DUF6463 family protein</fullName>
    </submittedName>
</protein>
<feature type="transmembrane region" description="Helical" evidence="1">
    <location>
        <begin position="109"/>
        <end position="126"/>
    </location>
</feature>
<dbReference type="Proteomes" id="UP001597260">
    <property type="component" value="Unassembled WGS sequence"/>
</dbReference>
<feature type="transmembrane region" description="Helical" evidence="1">
    <location>
        <begin position="12"/>
        <end position="34"/>
    </location>
</feature>
<reference evidence="3" key="1">
    <citation type="journal article" date="2019" name="Int. J. Syst. Evol. Microbiol.">
        <title>The Global Catalogue of Microorganisms (GCM) 10K type strain sequencing project: providing services to taxonomists for standard genome sequencing and annotation.</title>
        <authorList>
            <consortium name="The Broad Institute Genomics Platform"/>
            <consortium name="The Broad Institute Genome Sequencing Center for Infectious Disease"/>
            <person name="Wu L."/>
            <person name="Ma J."/>
        </authorList>
    </citation>
    <scope>NUCLEOTIDE SEQUENCE [LARGE SCALE GENOMIC DNA]</scope>
    <source>
        <strain evidence="3">JCM 31037</strain>
    </source>
</reference>
<dbReference type="RefSeq" id="WP_377566179.1">
    <property type="nucleotide sequence ID" value="NZ_JBHTMP010000001.1"/>
</dbReference>
<feature type="transmembrane region" description="Helical" evidence="1">
    <location>
        <begin position="86"/>
        <end position="103"/>
    </location>
</feature>
<name>A0ABW3Y855_9ACTN</name>
<keyword evidence="1" id="KW-1133">Transmembrane helix</keyword>
<keyword evidence="3" id="KW-1185">Reference proteome</keyword>
<dbReference type="Pfam" id="PF20064">
    <property type="entry name" value="DUF6463"/>
    <property type="match status" value="1"/>
</dbReference>
<sequence>MSTDTTPSRLTVWAGHTMILIAVLHTAMFAWLAPWASWLAGDLRDRSDGNDSMVTFWALPGGFVVVLVLLGLLVSRVGRQGQQVPGYVGWALLGWAALAIFLIGPSGFLGALIPAGLLIAANLTTARTAH</sequence>
<evidence type="ECO:0000313" key="2">
    <source>
        <dbReference type="EMBL" id="MFD1319821.1"/>
    </source>
</evidence>
<feature type="transmembrane region" description="Helical" evidence="1">
    <location>
        <begin position="54"/>
        <end position="74"/>
    </location>
</feature>
<gene>
    <name evidence="2" type="ORF">ACFQ4H_01820</name>
</gene>
<keyword evidence="1" id="KW-0472">Membrane</keyword>
<keyword evidence="1" id="KW-0812">Transmembrane</keyword>
<proteinExistence type="predicted"/>
<comment type="caution">
    <text evidence="2">The sequence shown here is derived from an EMBL/GenBank/DDBJ whole genome shotgun (WGS) entry which is preliminary data.</text>
</comment>
<accession>A0ABW3Y855</accession>
<dbReference type="InterPro" id="IPR045590">
    <property type="entry name" value="DUF6463"/>
</dbReference>
<dbReference type="EMBL" id="JBHTMP010000001">
    <property type="protein sequence ID" value="MFD1319821.1"/>
    <property type="molecule type" value="Genomic_DNA"/>
</dbReference>